<dbReference type="NCBIfam" id="TIGR01297">
    <property type="entry name" value="CDF"/>
    <property type="match status" value="1"/>
</dbReference>
<dbReference type="InterPro" id="IPR036837">
    <property type="entry name" value="Cation_efflux_CTD_sf"/>
</dbReference>
<evidence type="ECO:0000256" key="3">
    <source>
        <dbReference type="ARBA" id="ARBA00022448"/>
    </source>
</evidence>
<keyword evidence="13" id="KW-1185">Reference proteome</keyword>
<accession>A0A6N6VNX6</accession>
<evidence type="ECO:0000256" key="1">
    <source>
        <dbReference type="ARBA" id="ARBA00004141"/>
    </source>
</evidence>
<dbReference type="InterPro" id="IPR027469">
    <property type="entry name" value="Cation_efflux_TMD_sf"/>
</dbReference>
<dbReference type="OrthoDB" id="9809646at2"/>
<evidence type="ECO:0000313" key="12">
    <source>
        <dbReference type="EMBL" id="KAB8036507.1"/>
    </source>
</evidence>
<keyword evidence="8 9" id="KW-0472">Membrane</keyword>
<dbReference type="Gene3D" id="1.20.1510.10">
    <property type="entry name" value="Cation efflux protein transmembrane domain"/>
    <property type="match status" value="1"/>
</dbReference>
<dbReference type="Pfam" id="PF01545">
    <property type="entry name" value="Cation_efflux"/>
    <property type="match status" value="1"/>
</dbReference>
<keyword evidence="4 9" id="KW-0812">Transmembrane</keyword>
<evidence type="ECO:0000256" key="4">
    <source>
        <dbReference type="ARBA" id="ARBA00022692"/>
    </source>
</evidence>
<evidence type="ECO:0000256" key="6">
    <source>
        <dbReference type="ARBA" id="ARBA00022989"/>
    </source>
</evidence>
<organism evidence="12 13">
    <name type="scientific">Silvanigrella paludirubra</name>
    <dbReference type="NCBI Taxonomy" id="2499159"/>
    <lineage>
        <taxon>Bacteria</taxon>
        <taxon>Pseudomonadati</taxon>
        <taxon>Bdellovibrionota</taxon>
        <taxon>Oligoflexia</taxon>
        <taxon>Silvanigrellales</taxon>
        <taxon>Silvanigrellaceae</taxon>
        <taxon>Silvanigrella</taxon>
    </lineage>
</organism>
<feature type="domain" description="Cation efflux protein cytoplasmic" evidence="11">
    <location>
        <begin position="218"/>
        <end position="291"/>
    </location>
</feature>
<dbReference type="AlphaFoldDB" id="A0A6N6VNX6"/>
<feature type="transmembrane region" description="Helical" evidence="9">
    <location>
        <begin position="21"/>
        <end position="48"/>
    </location>
</feature>
<dbReference type="Pfam" id="PF16916">
    <property type="entry name" value="ZT_dimer"/>
    <property type="match status" value="1"/>
</dbReference>
<feature type="transmembrane region" description="Helical" evidence="9">
    <location>
        <begin position="157"/>
        <end position="178"/>
    </location>
</feature>
<dbReference type="InterPro" id="IPR027470">
    <property type="entry name" value="Cation_efflux_CTD"/>
</dbReference>
<feature type="transmembrane region" description="Helical" evidence="9">
    <location>
        <begin position="184"/>
        <end position="203"/>
    </location>
</feature>
<dbReference type="RefSeq" id="WP_153421634.1">
    <property type="nucleotide sequence ID" value="NZ_WFLM01000006.1"/>
</dbReference>
<evidence type="ECO:0000256" key="9">
    <source>
        <dbReference type="SAM" id="Phobius"/>
    </source>
</evidence>
<comment type="similarity">
    <text evidence="2">Belongs to the cation diffusion facilitator (CDF) transporter (TC 2.A.4) family. SLC30A subfamily.</text>
</comment>
<keyword evidence="3" id="KW-0813">Transport</keyword>
<evidence type="ECO:0000256" key="7">
    <source>
        <dbReference type="ARBA" id="ARBA00023065"/>
    </source>
</evidence>
<dbReference type="InterPro" id="IPR002524">
    <property type="entry name" value="Cation_efflux"/>
</dbReference>
<dbReference type="InterPro" id="IPR050681">
    <property type="entry name" value="CDF/SLC30A"/>
</dbReference>
<keyword evidence="5" id="KW-0862">Zinc</keyword>
<feature type="transmembrane region" description="Helical" evidence="9">
    <location>
        <begin position="83"/>
        <end position="107"/>
    </location>
</feature>
<keyword evidence="5" id="KW-0864">Zinc transport</keyword>
<dbReference type="SUPFAM" id="SSF161111">
    <property type="entry name" value="Cation efflux protein transmembrane domain-like"/>
    <property type="match status" value="1"/>
</dbReference>
<dbReference type="InterPro" id="IPR058533">
    <property type="entry name" value="Cation_efflux_TM"/>
</dbReference>
<sequence length="304" mass="34206">MSEETEHNHSHGFSKAKEKPLIIALLLTGTFFFVELFTGIFSGSLALISDATHMLTDVIGIAIALVAIKIAKRPADLKRTYGYYRFEILAPSFNAFLLFFVGIYIIYESYERFMNKDTVDLKIGPMFFVAIAGLIINLISMKILSSGKDGNLNLKGAYLEVMSDMISSVGVIIAAIIIKFTGWKWVDSIIAIAIALFIIPRTWSLLKDSMNILLEGVPKGIKLENMNSELSKIEGVLNIHDLHVWAISNDKINFTAHIVYSKNYNQNKILNEIKEVLEHKFHITHVTIQLELENCGQDREHGNK</sequence>
<feature type="domain" description="Cation efflux protein transmembrane" evidence="10">
    <location>
        <begin position="21"/>
        <end position="214"/>
    </location>
</feature>
<evidence type="ECO:0000259" key="10">
    <source>
        <dbReference type="Pfam" id="PF01545"/>
    </source>
</evidence>
<keyword evidence="6 9" id="KW-1133">Transmembrane helix</keyword>
<protein>
    <submittedName>
        <fullName evidence="12">Cation diffusion facilitator family transporter</fullName>
    </submittedName>
</protein>
<dbReference type="EMBL" id="WFLM01000006">
    <property type="protein sequence ID" value="KAB8036507.1"/>
    <property type="molecule type" value="Genomic_DNA"/>
</dbReference>
<comment type="caution">
    <text evidence="12">The sequence shown here is derived from an EMBL/GenBank/DDBJ whole genome shotgun (WGS) entry which is preliminary data.</text>
</comment>
<evidence type="ECO:0000256" key="8">
    <source>
        <dbReference type="ARBA" id="ARBA00023136"/>
    </source>
</evidence>
<evidence type="ECO:0000313" key="13">
    <source>
        <dbReference type="Proteomes" id="UP000437748"/>
    </source>
</evidence>
<gene>
    <name evidence="12" type="ORF">GCL60_15385</name>
</gene>
<reference evidence="12 13" key="1">
    <citation type="submission" date="2019-10" db="EMBL/GenBank/DDBJ databases">
        <title>New species of Slilvanegrellaceae.</title>
        <authorList>
            <person name="Pitt A."/>
            <person name="Hahn M.W."/>
        </authorList>
    </citation>
    <scope>NUCLEOTIDE SEQUENCE [LARGE SCALE GENOMIC DNA]</scope>
    <source>
        <strain evidence="12 13">SP-Ram-0.45-NSY-1</strain>
    </source>
</reference>
<evidence type="ECO:0000259" key="11">
    <source>
        <dbReference type="Pfam" id="PF16916"/>
    </source>
</evidence>
<dbReference type="Proteomes" id="UP000437748">
    <property type="component" value="Unassembled WGS sequence"/>
</dbReference>
<dbReference type="SUPFAM" id="SSF160240">
    <property type="entry name" value="Cation efflux protein cytoplasmic domain-like"/>
    <property type="match status" value="1"/>
</dbReference>
<feature type="transmembrane region" description="Helical" evidence="9">
    <location>
        <begin position="54"/>
        <end position="71"/>
    </location>
</feature>
<feature type="transmembrane region" description="Helical" evidence="9">
    <location>
        <begin position="127"/>
        <end position="145"/>
    </location>
</feature>
<keyword evidence="7" id="KW-0406">Ion transport</keyword>
<dbReference type="GO" id="GO:0005385">
    <property type="term" value="F:zinc ion transmembrane transporter activity"/>
    <property type="evidence" value="ECO:0007669"/>
    <property type="project" value="TreeGrafter"/>
</dbReference>
<dbReference type="PANTHER" id="PTHR11562">
    <property type="entry name" value="CATION EFFLUX PROTEIN/ ZINC TRANSPORTER"/>
    <property type="match status" value="1"/>
</dbReference>
<evidence type="ECO:0000256" key="2">
    <source>
        <dbReference type="ARBA" id="ARBA00008873"/>
    </source>
</evidence>
<proteinExistence type="inferred from homology"/>
<dbReference type="PANTHER" id="PTHR11562:SF17">
    <property type="entry name" value="RE54080P-RELATED"/>
    <property type="match status" value="1"/>
</dbReference>
<name>A0A6N6VNX6_9BACT</name>
<comment type="subcellular location">
    <subcellularLocation>
        <location evidence="1">Membrane</location>
        <topology evidence="1">Multi-pass membrane protein</topology>
    </subcellularLocation>
</comment>
<dbReference type="GO" id="GO:0005886">
    <property type="term" value="C:plasma membrane"/>
    <property type="evidence" value="ECO:0007669"/>
    <property type="project" value="TreeGrafter"/>
</dbReference>
<evidence type="ECO:0000256" key="5">
    <source>
        <dbReference type="ARBA" id="ARBA00022906"/>
    </source>
</evidence>